<comment type="caution">
    <text evidence="2">The sequence shown here is derived from an EMBL/GenBank/DDBJ whole genome shotgun (WGS) entry which is preliminary data.</text>
</comment>
<gene>
    <name evidence="2" type="ORF">Slati_0348400</name>
</gene>
<accession>A0AAW2YFK0</accession>
<feature type="transmembrane region" description="Helical" evidence="1">
    <location>
        <begin position="18"/>
        <end position="35"/>
    </location>
</feature>
<keyword evidence="1" id="KW-0812">Transmembrane</keyword>
<reference evidence="2" key="1">
    <citation type="submission" date="2020-06" db="EMBL/GenBank/DDBJ databases">
        <authorList>
            <person name="Li T."/>
            <person name="Hu X."/>
            <person name="Zhang T."/>
            <person name="Song X."/>
            <person name="Zhang H."/>
            <person name="Dai N."/>
            <person name="Sheng W."/>
            <person name="Hou X."/>
            <person name="Wei L."/>
        </authorList>
    </citation>
    <scope>NUCLEOTIDE SEQUENCE</scope>
    <source>
        <strain evidence="2">KEN1</strain>
        <tissue evidence="2">Leaf</tissue>
    </source>
</reference>
<organism evidence="2">
    <name type="scientific">Sesamum latifolium</name>
    <dbReference type="NCBI Taxonomy" id="2727402"/>
    <lineage>
        <taxon>Eukaryota</taxon>
        <taxon>Viridiplantae</taxon>
        <taxon>Streptophyta</taxon>
        <taxon>Embryophyta</taxon>
        <taxon>Tracheophyta</taxon>
        <taxon>Spermatophyta</taxon>
        <taxon>Magnoliopsida</taxon>
        <taxon>eudicotyledons</taxon>
        <taxon>Gunneridae</taxon>
        <taxon>Pentapetalae</taxon>
        <taxon>asterids</taxon>
        <taxon>lamiids</taxon>
        <taxon>Lamiales</taxon>
        <taxon>Pedaliaceae</taxon>
        <taxon>Sesamum</taxon>
    </lineage>
</organism>
<reference evidence="2" key="2">
    <citation type="journal article" date="2024" name="Plant">
        <title>Genomic evolution and insights into agronomic trait innovations of Sesamum species.</title>
        <authorList>
            <person name="Miao H."/>
            <person name="Wang L."/>
            <person name="Qu L."/>
            <person name="Liu H."/>
            <person name="Sun Y."/>
            <person name="Le M."/>
            <person name="Wang Q."/>
            <person name="Wei S."/>
            <person name="Zheng Y."/>
            <person name="Lin W."/>
            <person name="Duan Y."/>
            <person name="Cao H."/>
            <person name="Xiong S."/>
            <person name="Wang X."/>
            <person name="Wei L."/>
            <person name="Li C."/>
            <person name="Ma Q."/>
            <person name="Ju M."/>
            <person name="Zhao R."/>
            <person name="Li G."/>
            <person name="Mu C."/>
            <person name="Tian Q."/>
            <person name="Mei H."/>
            <person name="Zhang T."/>
            <person name="Gao T."/>
            <person name="Zhang H."/>
        </authorList>
    </citation>
    <scope>NUCLEOTIDE SEQUENCE</scope>
    <source>
        <strain evidence="2">KEN1</strain>
    </source>
</reference>
<name>A0AAW2YFK0_9LAMI</name>
<keyword evidence="1" id="KW-0472">Membrane</keyword>
<dbReference type="EMBL" id="JACGWN010000001">
    <property type="protein sequence ID" value="KAL0464608.1"/>
    <property type="molecule type" value="Genomic_DNA"/>
</dbReference>
<sequence>MSGVSLQSKTRVLETPGHLEYFLAILSFLASVLSIRDARTEMTKGVFESSWYEYE</sequence>
<evidence type="ECO:0000313" key="2">
    <source>
        <dbReference type="EMBL" id="KAL0464608.1"/>
    </source>
</evidence>
<keyword evidence="1" id="KW-1133">Transmembrane helix</keyword>
<evidence type="ECO:0000256" key="1">
    <source>
        <dbReference type="SAM" id="Phobius"/>
    </source>
</evidence>
<protein>
    <submittedName>
        <fullName evidence="2">Uncharacterized protein</fullName>
    </submittedName>
</protein>
<dbReference type="AlphaFoldDB" id="A0AAW2YFK0"/>
<proteinExistence type="predicted"/>